<dbReference type="EMBL" id="HG994362">
    <property type="protein sequence ID" value="CAF2238973.1"/>
    <property type="molecule type" value="Genomic_DNA"/>
</dbReference>
<reference evidence="2" key="1">
    <citation type="submission" date="2021-01" db="EMBL/GenBank/DDBJ databases">
        <authorList>
            <consortium name="Genoscope - CEA"/>
            <person name="William W."/>
        </authorList>
    </citation>
    <scope>NUCLEOTIDE SEQUENCE</scope>
</reference>
<proteinExistence type="predicted"/>
<evidence type="ECO:0000256" key="1">
    <source>
        <dbReference type="SAM" id="MobiDB-lite"/>
    </source>
</evidence>
<dbReference type="AlphaFoldDB" id="A0A817A3E9"/>
<accession>A0A817A3E9</accession>
<evidence type="ECO:0000313" key="2">
    <source>
        <dbReference type="EMBL" id="CAF2238973.1"/>
    </source>
</evidence>
<protein>
    <submittedName>
        <fullName evidence="2">(rape) hypothetical protein</fullName>
    </submittedName>
</protein>
<sequence length="80" mass="9459">MPALPLLSHLRTGEVKRRKAYGEDGKEKDVRERQKRGQEKLGWRRRPVQQAYRRSPPTEQRSDVGGARVKRYTLDYHCPK</sequence>
<gene>
    <name evidence="2" type="ORF">DARMORV10_A08P16340.1</name>
</gene>
<dbReference type="Proteomes" id="UP001295469">
    <property type="component" value="Chromosome A08"/>
</dbReference>
<name>A0A817A3E9_BRANA</name>
<feature type="region of interest" description="Disordered" evidence="1">
    <location>
        <begin position="1"/>
        <end position="80"/>
    </location>
</feature>
<feature type="compositionally biased region" description="Basic and acidic residues" evidence="1">
    <location>
        <begin position="11"/>
        <end position="42"/>
    </location>
</feature>
<organism evidence="2">
    <name type="scientific">Brassica napus</name>
    <name type="common">Rape</name>
    <dbReference type="NCBI Taxonomy" id="3708"/>
    <lineage>
        <taxon>Eukaryota</taxon>
        <taxon>Viridiplantae</taxon>
        <taxon>Streptophyta</taxon>
        <taxon>Embryophyta</taxon>
        <taxon>Tracheophyta</taxon>
        <taxon>Spermatophyta</taxon>
        <taxon>Magnoliopsida</taxon>
        <taxon>eudicotyledons</taxon>
        <taxon>Gunneridae</taxon>
        <taxon>Pentapetalae</taxon>
        <taxon>rosids</taxon>
        <taxon>malvids</taxon>
        <taxon>Brassicales</taxon>
        <taxon>Brassicaceae</taxon>
        <taxon>Brassiceae</taxon>
        <taxon>Brassica</taxon>
    </lineage>
</organism>